<dbReference type="AlphaFoldDB" id="A0A3G3JY11"/>
<evidence type="ECO:0000256" key="7">
    <source>
        <dbReference type="SAM" id="MobiDB-lite"/>
    </source>
</evidence>
<accession>A0A3G3JY11</accession>
<evidence type="ECO:0000256" key="1">
    <source>
        <dbReference type="ARBA" id="ARBA00004193"/>
    </source>
</evidence>
<feature type="chain" id="PRO_5038742385" evidence="8">
    <location>
        <begin position="20"/>
        <end position="383"/>
    </location>
</feature>
<evidence type="ECO:0000256" key="3">
    <source>
        <dbReference type="ARBA" id="ARBA00022475"/>
    </source>
</evidence>
<comment type="subcellular location">
    <subcellularLocation>
        <location evidence="1">Cell membrane</location>
        <topology evidence="1">Lipid-anchor</topology>
    </subcellularLocation>
</comment>
<dbReference type="EMBL" id="CP033433">
    <property type="protein sequence ID" value="AYQ73146.1"/>
    <property type="molecule type" value="Genomic_DNA"/>
</dbReference>
<name>A0A3G3JY11_9BACL</name>
<keyword evidence="3" id="KW-1003">Cell membrane</keyword>
<evidence type="ECO:0000259" key="9">
    <source>
        <dbReference type="Pfam" id="PF02608"/>
    </source>
</evidence>
<dbReference type="Proteomes" id="UP000269097">
    <property type="component" value="Chromosome"/>
</dbReference>
<evidence type="ECO:0000313" key="10">
    <source>
        <dbReference type="EMBL" id="AYQ73146.1"/>
    </source>
</evidence>
<keyword evidence="4 8" id="KW-0732">Signal</keyword>
<gene>
    <name evidence="10" type="ORF">EAV92_11560</name>
</gene>
<reference evidence="10 11" key="1">
    <citation type="submission" date="2018-10" db="EMBL/GenBank/DDBJ databases">
        <title>Genome Sequence of Cohnella sp.</title>
        <authorList>
            <person name="Srinivasan S."/>
            <person name="Kim M.K."/>
        </authorList>
    </citation>
    <scope>NUCLEOTIDE SEQUENCE [LARGE SCALE GENOMIC DNA]</scope>
    <source>
        <strain evidence="10 11">18JY8-7</strain>
    </source>
</reference>
<evidence type="ECO:0000256" key="8">
    <source>
        <dbReference type="SAM" id="SignalP"/>
    </source>
</evidence>
<keyword evidence="6" id="KW-0449">Lipoprotein</keyword>
<dbReference type="InterPro" id="IPR028082">
    <property type="entry name" value="Peripla_BP_I"/>
</dbReference>
<dbReference type="SUPFAM" id="SSF53822">
    <property type="entry name" value="Periplasmic binding protein-like I"/>
    <property type="match status" value="1"/>
</dbReference>
<evidence type="ECO:0000256" key="5">
    <source>
        <dbReference type="ARBA" id="ARBA00023136"/>
    </source>
</evidence>
<dbReference type="Gene3D" id="3.40.50.2300">
    <property type="match status" value="2"/>
</dbReference>
<comment type="similarity">
    <text evidence="2">Belongs to the BMP lipoprotein family.</text>
</comment>
<evidence type="ECO:0000256" key="4">
    <source>
        <dbReference type="ARBA" id="ARBA00022729"/>
    </source>
</evidence>
<dbReference type="RefSeq" id="WP_123041228.1">
    <property type="nucleotide sequence ID" value="NZ_CP033433.1"/>
</dbReference>
<feature type="region of interest" description="Disordered" evidence="7">
    <location>
        <begin position="27"/>
        <end position="51"/>
    </location>
</feature>
<keyword evidence="11" id="KW-1185">Reference proteome</keyword>
<dbReference type="PROSITE" id="PS51257">
    <property type="entry name" value="PROKAR_LIPOPROTEIN"/>
    <property type="match status" value="1"/>
</dbReference>
<feature type="compositionally biased region" description="Low complexity" evidence="7">
    <location>
        <begin position="28"/>
        <end position="51"/>
    </location>
</feature>
<feature type="signal peptide" evidence="8">
    <location>
        <begin position="1"/>
        <end position="19"/>
    </location>
</feature>
<dbReference type="PANTHER" id="PTHR34296:SF2">
    <property type="entry name" value="ABC TRANSPORTER GUANOSINE-BINDING PROTEIN NUPN"/>
    <property type="match status" value="1"/>
</dbReference>
<sequence length="383" mass="40525">MKKSAVLLAILTLVFSVLAACGKNNNESSSSSPAASSPAASSPAASSPAASANKDFQVGMVTDSGTIDDKSFNQGTWEGVQRASKDLGLKDKYLKPAGTTEADYLKEIGNLYDAGYKFIVTPGFKFETAIYAAQDKYKDAKFVLIDGAPHKADDTTAVVKENSVSIFFAEHESGFVAGVATALQLKEGEAGFIGGMEIPPVQKYNWGFQQGIKYANDNLGTKISIKKENVIYQGTFSDVAAGQQIAAQMYDRGVKVIFTAAGGVGVGAIKEAITRGDAGKEVWIVGVDVDQYQDGMKKDGKSIVLTSAMKKIDQAAYDMVKAETEGKFPGGQTLTFDSKNDGVGIPAENPNLSQDTVTKVNEVFGKLKSGEIKVAAEQGDLIK</sequence>
<dbReference type="PANTHER" id="PTHR34296">
    <property type="entry name" value="TRANSCRIPTIONAL ACTIVATOR PROTEIN MED"/>
    <property type="match status" value="1"/>
</dbReference>
<dbReference type="Pfam" id="PF02608">
    <property type="entry name" value="Bmp"/>
    <property type="match status" value="1"/>
</dbReference>
<dbReference type="InterPro" id="IPR003760">
    <property type="entry name" value="PnrA-like"/>
</dbReference>
<dbReference type="InterPro" id="IPR050957">
    <property type="entry name" value="BMP_lipoprotein"/>
</dbReference>
<proteinExistence type="inferred from homology"/>
<evidence type="ECO:0000313" key="11">
    <source>
        <dbReference type="Proteomes" id="UP000269097"/>
    </source>
</evidence>
<evidence type="ECO:0000256" key="6">
    <source>
        <dbReference type="ARBA" id="ARBA00023288"/>
    </source>
</evidence>
<dbReference type="KEGG" id="coh:EAV92_11560"/>
<feature type="domain" description="ABC transporter substrate-binding protein PnrA-like" evidence="9">
    <location>
        <begin position="57"/>
        <end position="377"/>
    </location>
</feature>
<keyword evidence="5" id="KW-0472">Membrane</keyword>
<dbReference type="GO" id="GO:0005886">
    <property type="term" value="C:plasma membrane"/>
    <property type="evidence" value="ECO:0007669"/>
    <property type="project" value="UniProtKB-SubCell"/>
</dbReference>
<evidence type="ECO:0000256" key="2">
    <source>
        <dbReference type="ARBA" id="ARBA00008610"/>
    </source>
</evidence>
<protein>
    <submittedName>
        <fullName evidence="10">BMP family ABC transporter substrate-binding protein</fullName>
    </submittedName>
</protein>
<dbReference type="CDD" id="cd06354">
    <property type="entry name" value="PBP1_PrnA-like"/>
    <property type="match status" value="1"/>
</dbReference>
<organism evidence="10 11">
    <name type="scientific">Cohnella candidum</name>
    <dbReference type="NCBI Taxonomy" id="2674991"/>
    <lineage>
        <taxon>Bacteria</taxon>
        <taxon>Bacillati</taxon>
        <taxon>Bacillota</taxon>
        <taxon>Bacilli</taxon>
        <taxon>Bacillales</taxon>
        <taxon>Paenibacillaceae</taxon>
        <taxon>Cohnella</taxon>
    </lineage>
</organism>